<feature type="transmembrane region" description="Helical" evidence="1">
    <location>
        <begin position="6"/>
        <end position="25"/>
    </location>
</feature>
<name>A0A4Z0GNW3_9BACL</name>
<feature type="transmembrane region" description="Helical" evidence="1">
    <location>
        <begin position="230"/>
        <end position="251"/>
    </location>
</feature>
<dbReference type="Proteomes" id="UP000298347">
    <property type="component" value="Unassembled WGS sequence"/>
</dbReference>
<evidence type="ECO:0000259" key="2">
    <source>
        <dbReference type="Pfam" id="PF07853"/>
    </source>
</evidence>
<dbReference type="Pfam" id="PF07853">
    <property type="entry name" value="DUF1648"/>
    <property type="match status" value="1"/>
</dbReference>
<feature type="transmembrane region" description="Helical" evidence="1">
    <location>
        <begin position="84"/>
        <end position="101"/>
    </location>
</feature>
<reference evidence="4 5" key="1">
    <citation type="journal article" date="2015" name="Int. J. Syst. Evol. Microbiol.">
        <title>Sporolactobacillus shoreae sp. nov. and Sporolactobacillus spathodeae sp. nov., two spore-forming lactic acid bacteria isolated from tree barks in Thailand.</title>
        <authorList>
            <person name="Thamacharoensuk T."/>
            <person name="Kitahara M."/>
            <person name="Ohkuma M."/>
            <person name="Thongchul N."/>
            <person name="Tanasupawat S."/>
        </authorList>
    </citation>
    <scope>NUCLEOTIDE SEQUENCE [LARGE SCALE GENOMIC DNA]</scope>
    <source>
        <strain evidence="4 5">BK92</strain>
    </source>
</reference>
<evidence type="ECO:0000313" key="4">
    <source>
        <dbReference type="EMBL" id="TGA98873.1"/>
    </source>
</evidence>
<proteinExistence type="predicted"/>
<accession>A0A4Z0GNW3</accession>
<dbReference type="GO" id="GO:0009636">
    <property type="term" value="P:response to toxic substance"/>
    <property type="evidence" value="ECO:0007669"/>
    <property type="project" value="TreeGrafter"/>
</dbReference>
<dbReference type="AlphaFoldDB" id="A0A4Z0GNW3"/>
<gene>
    <name evidence="4" type="ORF">E4665_05975</name>
</gene>
<evidence type="ECO:0000259" key="3">
    <source>
        <dbReference type="Pfam" id="PF19124"/>
    </source>
</evidence>
<dbReference type="InterPro" id="IPR043831">
    <property type="entry name" value="DUF5808"/>
</dbReference>
<dbReference type="Pfam" id="PF19124">
    <property type="entry name" value="DUF5808"/>
    <property type="match status" value="1"/>
</dbReference>
<comment type="caution">
    <text evidence="4">The sequence shown here is derived from an EMBL/GenBank/DDBJ whole genome shotgun (WGS) entry which is preliminary data.</text>
</comment>
<dbReference type="PANTHER" id="PTHR37810">
    <property type="entry name" value="IMMUNITY PROTEIN SDPI"/>
    <property type="match status" value="1"/>
</dbReference>
<feature type="transmembrane region" description="Helical" evidence="1">
    <location>
        <begin position="183"/>
        <end position="204"/>
    </location>
</feature>
<evidence type="ECO:0000256" key="1">
    <source>
        <dbReference type="SAM" id="Phobius"/>
    </source>
</evidence>
<feature type="transmembrane region" description="Helical" evidence="1">
    <location>
        <begin position="139"/>
        <end position="163"/>
    </location>
</feature>
<keyword evidence="1" id="KW-0812">Transmembrane</keyword>
<keyword evidence="1" id="KW-1133">Transmembrane helix</keyword>
<dbReference type="PANTHER" id="PTHR37810:SF9">
    <property type="entry name" value="MEMBRANE PROTEIN"/>
    <property type="match status" value="1"/>
</dbReference>
<dbReference type="EMBL" id="SRJD01000005">
    <property type="protein sequence ID" value="TGA98873.1"/>
    <property type="molecule type" value="Genomic_DNA"/>
</dbReference>
<sequence length="348" mass="39431">MNLNVTPLISTYLIITCFFILQPWFSRKNVVFGIVFADDHIWESSQIKKIRRRYMIESAASAFLIIVGLYLLKAAVRITDAQMINVSVILLIIVDSLVFVISNRRTRAFKRTMQPDAALTSRSVIVEMKKSDRESLLPLRWMLLLVPLFVATLAIAWFGYPYMSESIPTHFGLTGPDRWSHKSWPTVLSPAYLQVMLALIILFIRRAPASVRGNPDAAPDYDRFRKIMGILMIALGLIAEVIFLVLEISFIHPVSPAWFFAGTIAVFAVVLTMILLFMRLARAKHAAGPILDDDGRWIWGMFYFNPSDPSIFVEKRVGIGYTINMARPMAWIVLIGIIAITIILSNVH</sequence>
<feature type="transmembrane region" description="Helical" evidence="1">
    <location>
        <begin position="54"/>
        <end position="72"/>
    </location>
</feature>
<feature type="transmembrane region" description="Helical" evidence="1">
    <location>
        <begin position="329"/>
        <end position="347"/>
    </location>
</feature>
<feature type="transmembrane region" description="Helical" evidence="1">
    <location>
        <begin position="257"/>
        <end position="277"/>
    </location>
</feature>
<protein>
    <submittedName>
        <fullName evidence="4">DUF1648 domain-containing protein</fullName>
    </submittedName>
</protein>
<feature type="domain" description="DUF1648" evidence="2">
    <location>
        <begin position="148"/>
        <end position="190"/>
    </location>
</feature>
<evidence type="ECO:0000313" key="5">
    <source>
        <dbReference type="Proteomes" id="UP000298347"/>
    </source>
</evidence>
<organism evidence="4 5">
    <name type="scientific">Sporolactobacillus shoreae</name>
    <dbReference type="NCBI Taxonomy" id="1465501"/>
    <lineage>
        <taxon>Bacteria</taxon>
        <taxon>Bacillati</taxon>
        <taxon>Bacillota</taxon>
        <taxon>Bacilli</taxon>
        <taxon>Bacillales</taxon>
        <taxon>Sporolactobacillaceae</taxon>
        <taxon>Sporolactobacillus</taxon>
    </lineage>
</organism>
<dbReference type="OrthoDB" id="157646at2"/>
<keyword evidence="1" id="KW-0472">Membrane</keyword>
<dbReference type="RefSeq" id="WP_135347893.1">
    <property type="nucleotide sequence ID" value="NZ_SRJD01000005.1"/>
</dbReference>
<feature type="domain" description="DUF5808" evidence="3">
    <location>
        <begin position="306"/>
        <end position="331"/>
    </location>
</feature>
<dbReference type="InterPro" id="IPR012867">
    <property type="entry name" value="DUF1648"/>
</dbReference>
<keyword evidence="5" id="KW-1185">Reference proteome</keyword>